<protein>
    <submittedName>
        <fullName evidence="1">Uncharacterized protein</fullName>
    </submittedName>
</protein>
<accession>A0A0F9N503</accession>
<sequence length="29" mass="3422">IKQLKEEVEIKLLIIEELNQRLRDIGGQC</sequence>
<dbReference type="AlphaFoldDB" id="A0A0F9N503"/>
<dbReference type="EMBL" id="LAZR01004636">
    <property type="protein sequence ID" value="KKN06872.1"/>
    <property type="molecule type" value="Genomic_DNA"/>
</dbReference>
<gene>
    <name evidence="1" type="ORF">LCGC14_1073020</name>
</gene>
<name>A0A0F9N503_9ZZZZ</name>
<reference evidence="1" key="1">
    <citation type="journal article" date="2015" name="Nature">
        <title>Complex archaea that bridge the gap between prokaryotes and eukaryotes.</title>
        <authorList>
            <person name="Spang A."/>
            <person name="Saw J.H."/>
            <person name="Jorgensen S.L."/>
            <person name="Zaremba-Niedzwiedzka K."/>
            <person name="Martijn J."/>
            <person name="Lind A.E."/>
            <person name="van Eijk R."/>
            <person name="Schleper C."/>
            <person name="Guy L."/>
            <person name="Ettema T.J."/>
        </authorList>
    </citation>
    <scope>NUCLEOTIDE SEQUENCE</scope>
</reference>
<feature type="non-terminal residue" evidence="1">
    <location>
        <position position="1"/>
    </location>
</feature>
<proteinExistence type="predicted"/>
<organism evidence="1">
    <name type="scientific">marine sediment metagenome</name>
    <dbReference type="NCBI Taxonomy" id="412755"/>
    <lineage>
        <taxon>unclassified sequences</taxon>
        <taxon>metagenomes</taxon>
        <taxon>ecological metagenomes</taxon>
    </lineage>
</organism>
<comment type="caution">
    <text evidence="1">The sequence shown here is derived from an EMBL/GenBank/DDBJ whole genome shotgun (WGS) entry which is preliminary data.</text>
</comment>
<evidence type="ECO:0000313" key="1">
    <source>
        <dbReference type="EMBL" id="KKN06872.1"/>
    </source>
</evidence>